<dbReference type="AlphaFoldDB" id="A0ABD0LPV4"/>
<proteinExistence type="predicted"/>
<dbReference type="EMBL" id="JACVVK020000032">
    <property type="protein sequence ID" value="KAK7501367.1"/>
    <property type="molecule type" value="Genomic_DNA"/>
</dbReference>
<evidence type="ECO:0000256" key="1">
    <source>
        <dbReference type="ARBA" id="ARBA00004645"/>
    </source>
</evidence>
<dbReference type="PROSITE" id="PS50912">
    <property type="entry name" value="EAR"/>
    <property type="match status" value="5"/>
</dbReference>
<dbReference type="Pfam" id="PF03736">
    <property type="entry name" value="EPTP"/>
    <property type="match status" value="5"/>
</dbReference>
<keyword evidence="3" id="KW-0677">Repeat</keyword>
<dbReference type="PANTHER" id="PTHR15261">
    <property type="entry name" value="THROMBOSPONDIN-TYPE LAMININ G DOMAIN AND EAR REPEAT-CONTAINING"/>
    <property type="match status" value="1"/>
</dbReference>
<evidence type="ECO:0000256" key="3">
    <source>
        <dbReference type="ARBA" id="ARBA00022737"/>
    </source>
</evidence>
<dbReference type="GO" id="GO:0032420">
    <property type="term" value="C:stereocilium"/>
    <property type="evidence" value="ECO:0007669"/>
    <property type="project" value="UniProtKB-SubCell"/>
</dbReference>
<dbReference type="InterPro" id="IPR005492">
    <property type="entry name" value="EPTP"/>
</dbReference>
<evidence type="ECO:0000256" key="2">
    <source>
        <dbReference type="ARBA" id="ARBA00022729"/>
    </source>
</evidence>
<evidence type="ECO:0000313" key="5">
    <source>
        <dbReference type="Proteomes" id="UP001519460"/>
    </source>
</evidence>
<dbReference type="InterPro" id="IPR013320">
    <property type="entry name" value="ConA-like_dom_sf"/>
</dbReference>
<dbReference type="InterPro" id="IPR009039">
    <property type="entry name" value="EAR"/>
</dbReference>
<keyword evidence="2" id="KW-0732">Signal</keyword>
<comment type="subcellular location">
    <subcellularLocation>
        <location evidence="1">Cell projection</location>
        <location evidence="1">Stereocilium</location>
    </subcellularLocation>
</comment>
<accession>A0ABD0LPV4</accession>
<evidence type="ECO:0000313" key="4">
    <source>
        <dbReference type="EMBL" id="KAK7501367.1"/>
    </source>
</evidence>
<name>A0ABD0LPV4_9CAEN</name>
<sequence>MLCFLPDLKPVDLLEVAVPSLNKLPAGVSVLYDSQSHVHAFQFTRDASDIYFRADRLFLRCSFFPYEFSLFVSMKVTRQPRREECVLSLFDERSQKRVISVVLSRGKMVFQFKEKRYKFKTTVYRDKRWHTYGFSMAAEFLTMTTDCGNQRVRAVRTPFPNFLPVANTSFSIGRCKKRRTIFQGMLKDVILVTGADAAVRACPPRVTIRQGLDNVIRTFPAPSQCEWTDVGNIAFDIYASKLKVCVNGVWREVEVSTEKRRLDYMIPHQQLDTGAESLDVEVFDIPGEGKFAAFANAAAPSGKPSVSAVFKWVNGKFEIYQKLETEAAQSWEFFEIKNQFFLAVANYGSSTAQQTNSTIYKWRKRRKKFKPYQQIPTWTARDMEHFQIDDNHYLAVANHAEGDRNMIDSIVLRWEEKDKRFKEHQRIMTVGAYDWTHFQVNGFHFLAVANSFNGLTTLIDSALYFYQEGMFVQFQTMETNGATDWEFFTIDKDAFLVVANAYNYGSQNYLDIDNYATNSTIYKLNPAKRAFEKFQSIPTFSAIDWEHVQIGEDHYLIVSNAQNGGTGDRLKSVIYRWQGMDRFVPVHYMVTRPNADFDIFTDSENIYLVYANAKSSVSEVLKVKFV</sequence>
<comment type="caution">
    <text evidence="4">The sequence shown here is derived from an EMBL/GenBank/DDBJ whole genome shotgun (WGS) entry which is preliminary data.</text>
</comment>
<dbReference type="Proteomes" id="UP001519460">
    <property type="component" value="Unassembled WGS sequence"/>
</dbReference>
<protein>
    <recommendedName>
        <fullName evidence="6">Thrombospondin-type laminin G domain and EAR repeat-containing protein</fullName>
    </recommendedName>
</protein>
<keyword evidence="5" id="KW-1185">Reference proteome</keyword>
<dbReference type="SUPFAM" id="SSF49899">
    <property type="entry name" value="Concanavalin A-like lectins/glucanases"/>
    <property type="match status" value="1"/>
</dbReference>
<gene>
    <name evidence="4" type="ORF">BaRGS_00007492</name>
</gene>
<dbReference type="Gene3D" id="2.60.120.200">
    <property type="match status" value="1"/>
</dbReference>
<organism evidence="4 5">
    <name type="scientific">Batillaria attramentaria</name>
    <dbReference type="NCBI Taxonomy" id="370345"/>
    <lineage>
        <taxon>Eukaryota</taxon>
        <taxon>Metazoa</taxon>
        <taxon>Spiralia</taxon>
        <taxon>Lophotrochozoa</taxon>
        <taxon>Mollusca</taxon>
        <taxon>Gastropoda</taxon>
        <taxon>Caenogastropoda</taxon>
        <taxon>Sorbeoconcha</taxon>
        <taxon>Cerithioidea</taxon>
        <taxon>Batillariidae</taxon>
        <taxon>Batillaria</taxon>
    </lineage>
</organism>
<reference evidence="4 5" key="1">
    <citation type="journal article" date="2023" name="Sci. Data">
        <title>Genome assembly of the Korean intertidal mud-creeper Batillaria attramentaria.</title>
        <authorList>
            <person name="Patra A.K."/>
            <person name="Ho P.T."/>
            <person name="Jun S."/>
            <person name="Lee S.J."/>
            <person name="Kim Y."/>
            <person name="Won Y.J."/>
        </authorList>
    </citation>
    <scope>NUCLEOTIDE SEQUENCE [LARGE SCALE GENOMIC DNA]</scope>
    <source>
        <strain evidence="4">Wonlab-2016</strain>
    </source>
</reference>
<evidence type="ECO:0008006" key="6">
    <source>
        <dbReference type="Google" id="ProtNLM"/>
    </source>
</evidence>
<dbReference type="PANTHER" id="PTHR15261:SF4">
    <property type="entry name" value="THROMBOSPONDIN-TYPE LAMININ G DOMAIN AND EAR REPEAT-CONTAINING PROTEIN"/>
    <property type="match status" value="1"/>
</dbReference>